<name>A0A9E7JN93_9LILI</name>
<sequence>MKKLLRPPPIALSGSTIAVAAASRGDIACLSPLLISSLLGEARGREEATGDEKGGGGWRDGNGKQSGIRYVRNPNPSQQRETLRRRSGSVPVTVGYRVYRNATNAKRPRLRSGLGVGSPSQTHDNTLFSLIPFPEPSPISSPRPPTPPHSLFLPPHLSLSISLSRVSSPPPKGIQFPLLQFSAAESDRLARVASSLPVVLVLRAG</sequence>
<dbReference type="OrthoDB" id="70874at2759"/>
<dbReference type="AlphaFoldDB" id="A0A9E7JN93"/>
<gene>
    <name evidence="2" type="ORF">MUK42_33316</name>
</gene>
<evidence type="ECO:0000256" key="1">
    <source>
        <dbReference type="SAM" id="MobiDB-lite"/>
    </source>
</evidence>
<protein>
    <submittedName>
        <fullName evidence="2">Nuclear factor related to kappa-B-binding protein, related</fullName>
    </submittedName>
</protein>
<keyword evidence="3" id="KW-1185">Reference proteome</keyword>
<dbReference type="EMBL" id="CP097504">
    <property type="protein sequence ID" value="URD86911.1"/>
    <property type="molecule type" value="Genomic_DNA"/>
</dbReference>
<proteinExistence type="predicted"/>
<organism evidence="2 3">
    <name type="scientific">Musa troglodytarum</name>
    <name type="common">fe'i banana</name>
    <dbReference type="NCBI Taxonomy" id="320322"/>
    <lineage>
        <taxon>Eukaryota</taxon>
        <taxon>Viridiplantae</taxon>
        <taxon>Streptophyta</taxon>
        <taxon>Embryophyta</taxon>
        <taxon>Tracheophyta</taxon>
        <taxon>Spermatophyta</taxon>
        <taxon>Magnoliopsida</taxon>
        <taxon>Liliopsida</taxon>
        <taxon>Zingiberales</taxon>
        <taxon>Musaceae</taxon>
        <taxon>Musa</taxon>
    </lineage>
</organism>
<accession>A0A9E7JN93</accession>
<feature type="region of interest" description="Disordered" evidence="1">
    <location>
        <begin position="107"/>
        <end position="129"/>
    </location>
</feature>
<feature type="region of interest" description="Disordered" evidence="1">
    <location>
        <begin position="46"/>
        <end position="88"/>
    </location>
</feature>
<reference evidence="2" key="1">
    <citation type="submission" date="2022-05" db="EMBL/GenBank/DDBJ databases">
        <title>The Musa troglodytarum L. genome provides insights into the mechanism of non-climacteric behaviour and enrichment of carotenoids.</title>
        <authorList>
            <person name="Wang J."/>
        </authorList>
    </citation>
    <scope>NUCLEOTIDE SEQUENCE</scope>
    <source>
        <tissue evidence="2">Leaf</tissue>
    </source>
</reference>
<evidence type="ECO:0000313" key="2">
    <source>
        <dbReference type="EMBL" id="URD86911.1"/>
    </source>
</evidence>
<dbReference type="Proteomes" id="UP001055439">
    <property type="component" value="Chromosome 2"/>
</dbReference>
<evidence type="ECO:0000313" key="3">
    <source>
        <dbReference type="Proteomes" id="UP001055439"/>
    </source>
</evidence>